<evidence type="ECO:0000313" key="2">
    <source>
        <dbReference type="EMBL" id="QER85253.1"/>
    </source>
</evidence>
<dbReference type="Proteomes" id="UP000324308">
    <property type="component" value="Chromosome"/>
</dbReference>
<feature type="region of interest" description="Disordered" evidence="1">
    <location>
        <begin position="1"/>
        <end position="80"/>
    </location>
</feature>
<accession>A0ABX5ZLF3</accession>
<evidence type="ECO:0000313" key="3">
    <source>
        <dbReference type="Proteomes" id="UP000324308"/>
    </source>
</evidence>
<protein>
    <recommendedName>
        <fullName evidence="4">Transposase</fullName>
    </recommendedName>
</protein>
<evidence type="ECO:0008006" key="4">
    <source>
        <dbReference type="Google" id="ProtNLM"/>
    </source>
</evidence>
<reference evidence="2 3" key="1">
    <citation type="submission" date="2019-09" db="EMBL/GenBank/DDBJ databases">
        <title>Draft genome sequence of the Ebosin-producing strain Streptomyces sp. 139.</title>
        <authorList>
            <person name="Ai L."/>
            <person name="Geng M."/>
            <person name="Ma M."/>
            <person name="Bai L."/>
        </authorList>
    </citation>
    <scope>NUCLEOTIDE SEQUENCE [LARGE SCALE GENOMIC DNA]</scope>
    <source>
        <strain evidence="2 3">139</strain>
    </source>
</reference>
<gene>
    <name evidence="2" type="ORF">F3L20_04640</name>
</gene>
<organism evidence="2 3">
    <name type="scientific">Streptomyces tendae</name>
    <dbReference type="NCBI Taxonomy" id="1932"/>
    <lineage>
        <taxon>Bacteria</taxon>
        <taxon>Bacillati</taxon>
        <taxon>Actinomycetota</taxon>
        <taxon>Actinomycetes</taxon>
        <taxon>Kitasatosporales</taxon>
        <taxon>Streptomycetaceae</taxon>
        <taxon>Streptomyces</taxon>
    </lineage>
</organism>
<proteinExistence type="predicted"/>
<keyword evidence="3" id="KW-1185">Reference proteome</keyword>
<sequence>MFSDGRPGATSPRRPGAGRPTGSPPGRTKGPGAGRPGVEVMEACTHDRHPGDKTTRTDASHVAENTARRAIPGRKLPACR</sequence>
<name>A0ABX5ZLF3_STRTE</name>
<dbReference type="EMBL" id="CP043959">
    <property type="protein sequence ID" value="QER85253.1"/>
    <property type="molecule type" value="Genomic_DNA"/>
</dbReference>
<evidence type="ECO:0000256" key="1">
    <source>
        <dbReference type="SAM" id="MobiDB-lite"/>
    </source>
</evidence>
<feature type="compositionally biased region" description="Basic and acidic residues" evidence="1">
    <location>
        <begin position="44"/>
        <end position="61"/>
    </location>
</feature>